<proteinExistence type="predicted"/>
<keyword evidence="2" id="KW-1185">Reference proteome</keyword>
<dbReference type="EMBL" id="CP022433">
    <property type="protein sequence ID" value="ASN26345.1"/>
    <property type="molecule type" value="Genomic_DNA"/>
</dbReference>
<dbReference type="RefSeq" id="WP_043433757.1">
    <property type="nucleotide sequence ID" value="NZ_CP021080.1"/>
</dbReference>
<gene>
    <name evidence="1" type="ORF">LK07_22650</name>
</gene>
<evidence type="ECO:0000313" key="2">
    <source>
        <dbReference type="Proteomes" id="UP000031501"/>
    </source>
</evidence>
<name>A0A221P3J7_9ACTN</name>
<reference evidence="1 2" key="1">
    <citation type="submission" date="2017-07" db="EMBL/GenBank/DDBJ databases">
        <title>Genome sequence of Streptomyces pluripotens MUSC 137T.</title>
        <authorList>
            <person name="Ser H.-L."/>
            <person name="Lee L.-H."/>
        </authorList>
    </citation>
    <scope>NUCLEOTIDE SEQUENCE [LARGE SCALE GENOMIC DNA]</scope>
    <source>
        <strain evidence="1 2">MUSC 137</strain>
    </source>
</reference>
<dbReference type="AlphaFoldDB" id="A0A221P3J7"/>
<dbReference type="Proteomes" id="UP000031501">
    <property type="component" value="Chromosome"/>
</dbReference>
<dbReference type="OrthoDB" id="4325050at2"/>
<evidence type="ECO:0000313" key="1">
    <source>
        <dbReference type="EMBL" id="ASN26345.1"/>
    </source>
</evidence>
<sequence>MSNHHVDPDDTDLRFALQIAGAELADAPPPADSPLGRLRLFAAANPGTVLTADHVRQALAGTLRVIPSDRP</sequence>
<accession>A0A221P3J7</accession>
<protein>
    <submittedName>
        <fullName evidence="1">Uncharacterized protein</fullName>
    </submittedName>
</protein>
<organism evidence="1 2">
    <name type="scientific">Streptomyces pluripotens</name>
    <dbReference type="NCBI Taxonomy" id="1355015"/>
    <lineage>
        <taxon>Bacteria</taxon>
        <taxon>Bacillati</taxon>
        <taxon>Actinomycetota</taxon>
        <taxon>Actinomycetes</taxon>
        <taxon>Kitasatosporales</taxon>
        <taxon>Streptomycetaceae</taxon>
        <taxon>Streptomyces</taxon>
    </lineage>
</organism>
<dbReference type="KEGG" id="splu:LK06_021495"/>